<evidence type="ECO:0000256" key="2">
    <source>
        <dbReference type="SAM" id="SignalP"/>
    </source>
</evidence>
<gene>
    <name evidence="3" type="ORF">EZV62_022844</name>
</gene>
<dbReference type="GO" id="GO:0016020">
    <property type="term" value="C:membrane"/>
    <property type="evidence" value="ECO:0007669"/>
    <property type="project" value="InterPro"/>
</dbReference>
<dbReference type="GO" id="GO:0005975">
    <property type="term" value="P:carbohydrate metabolic process"/>
    <property type="evidence" value="ECO:0007669"/>
    <property type="project" value="InterPro"/>
</dbReference>
<dbReference type="PANTHER" id="PTHR45679:SF5">
    <property type="entry name" value="ER DEGRADATION-ENHANCING ALPHA-MANNOSIDASE-LIKE PROTEIN 1"/>
    <property type="match status" value="1"/>
</dbReference>
<dbReference type="GO" id="GO:1904380">
    <property type="term" value="P:endoplasmic reticulum mannose trimming"/>
    <property type="evidence" value="ECO:0007669"/>
    <property type="project" value="InterPro"/>
</dbReference>
<dbReference type="GO" id="GO:0044322">
    <property type="term" value="C:endoplasmic reticulum quality control compartment"/>
    <property type="evidence" value="ECO:0007669"/>
    <property type="project" value="GOC"/>
</dbReference>
<proteinExistence type="predicted"/>
<dbReference type="EMBL" id="VAHF01000011">
    <property type="protein sequence ID" value="TXG50320.1"/>
    <property type="molecule type" value="Genomic_DNA"/>
</dbReference>
<evidence type="ECO:0000313" key="3">
    <source>
        <dbReference type="EMBL" id="TXG50320.1"/>
    </source>
</evidence>
<keyword evidence="1" id="KW-0325">Glycoprotein</keyword>
<accession>A0A5C7GZV6</accession>
<dbReference type="GO" id="GO:0004571">
    <property type="term" value="F:mannosyl-oligosaccharide 1,2-alpha-mannosidase activity"/>
    <property type="evidence" value="ECO:0007669"/>
    <property type="project" value="InterPro"/>
</dbReference>
<dbReference type="InterPro" id="IPR012341">
    <property type="entry name" value="6hp_glycosidase-like_sf"/>
</dbReference>
<feature type="signal peptide" evidence="2">
    <location>
        <begin position="1"/>
        <end position="24"/>
    </location>
</feature>
<dbReference type="PANTHER" id="PTHR45679">
    <property type="entry name" value="ER DEGRADATION-ENHANCING ALPHA-MANNOSIDASE-LIKE PROTEIN 2"/>
    <property type="match status" value="1"/>
</dbReference>
<sequence>MNMLPCILQTWVLVFLVISPTLFAASDSRVDLYSSARKRRLREKYDMCSEFVFAMDDYSRFYHAYENYSTHAFPCSIRVLGGLVSAHILATDSASRLFQGSYKNQRFGTSFNTPTGLAYAWKYGVIESETTETSTSRYHEADMKTGKATYWQLTSLHAFWPGLQASYGWGYCCCQFIPP</sequence>
<dbReference type="GO" id="GO:0005509">
    <property type="term" value="F:calcium ion binding"/>
    <property type="evidence" value="ECO:0007669"/>
    <property type="project" value="InterPro"/>
</dbReference>
<dbReference type="SUPFAM" id="SSF48225">
    <property type="entry name" value="Seven-hairpin glycosidases"/>
    <property type="match status" value="1"/>
</dbReference>
<reference evidence="4" key="1">
    <citation type="journal article" date="2019" name="Gigascience">
        <title>De novo genome assembly of the endangered Acer yangbiense, a plant species with extremely small populations endemic to Yunnan Province, China.</title>
        <authorList>
            <person name="Yang J."/>
            <person name="Wariss H.M."/>
            <person name="Tao L."/>
            <person name="Zhang R."/>
            <person name="Yun Q."/>
            <person name="Hollingsworth P."/>
            <person name="Dao Z."/>
            <person name="Luo G."/>
            <person name="Guo H."/>
            <person name="Ma Y."/>
            <person name="Sun W."/>
        </authorList>
    </citation>
    <scope>NUCLEOTIDE SEQUENCE [LARGE SCALE GENOMIC DNA]</scope>
    <source>
        <strain evidence="4">cv. Malutang</strain>
    </source>
</reference>
<keyword evidence="2" id="KW-0732">Signal</keyword>
<dbReference type="AlphaFoldDB" id="A0A5C7GZV6"/>
<keyword evidence="4" id="KW-1185">Reference proteome</keyword>
<feature type="chain" id="PRO_5022704049" description="Alpha-1,2-Mannosidase" evidence="2">
    <location>
        <begin position="25"/>
        <end position="179"/>
    </location>
</feature>
<evidence type="ECO:0000256" key="1">
    <source>
        <dbReference type="ARBA" id="ARBA00023180"/>
    </source>
</evidence>
<dbReference type="InterPro" id="IPR036026">
    <property type="entry name" value="Seven-hairpin_glycosidases"/>
</dbReference>
<dbReference type="OrthoDB" id="1727599at2759"/>
<evidence type="ECO:0000313" key="4">
    <source>
        <dbReference type="Proteomes" id="UP000323000"/>
    </source>
</evidence>
<dbReference type="InterPro" id="IPR044674">
    <property type="entry name" value="EDEM1/2/3"/>
</dbReference>
<name>A0A5C7GZV6_9ROSI</name>
<evidence type="ECO:0008006" key="5">
    <source>
        <dbReference type="Google" id="ProtNLM"/>
    </source>
</evidence>
<comment type="caution">
    <text evidence="3">The sequence shown here is derived from an EMBL/GenBank/DDBJ whole genome shotgun (WGS) entry which is preliminary data.</text>
</comment>
<dbReference type="Proteomes" id="UP000323000">
    <property type="component" value="Chromosome 11"/>
</dbReference>
<protein>
    <recommendedName>
        <fullName evidence="5">Alpha-1,2-Mannosidase</fullName>
    </recommendedName>
</protein>
<organism evidence="3 4">
    <name type="scientific">Acer yangbiense</name>
    <dbReference type="NCBI Taxonomy" id="1000413"/>
    <lineage>
        <taxon>Eukaryota</taxon>
        <taxon>Viridiplantae</taxon>
        <taxon>Streptophyta</taxon>
        <taxon>Embryophyta</taxon>
        <taxon>Tracheophyta</taxon>
        <taxon>Spermatophyta</taxon>
        <taxon>Magnoliopsida</taxon>
        <taxon>eudicotyledons</taxon>
        <taxon>Gunneridae</taxon>
        <taxon>Pentapetalae</taxon>
        <taxon>rosids</taxon>
        <taxon>malvids</taxon>
        <taxon>Sapindales</taxon>
        <taxon>Sapindaceae</taxon>
        <taxon>Hippocastanoideae</taxon>
        <taxon>Acereae</taxon>
        <taxon>Acer</taxon>
    </lineage>
</organism>
<dbReference type="Gene3D" id="1.50.10.10">
    <property type="match status" value="1"/>
</dbReference>